<dbReference type="CDD" id="cd01130">
    <property type="entry name" value="VirB11-like_ATPase"/>
    <property type="match status" value="1"/>
</dbReference>
<evidence type="ECO:0000259" key="2">
    <source>
        <dbReference type="Pfam" id="PF00437"/>
    </source>
</evidence>
<evidence type="ECO:0000313" key="3">
    <source>
        <dbReference type="EMBL" id="MFC0862359.1"/>
    </source>
</evidence>
<comment type="caution">
    <text evidence="3">The sequence shown here is derived from an EMBL/GenBank/DDBJ whole genome shotgun (WGS) entry which is preliminary data.</text>
</comment>
<gene>
    <name evidence="3" type="ORF">ACFHYQ_08620</name>
</gene>
<dbReference type="InterPro" id="IPR027417">
    <property type="entry name" value="P-loop_NTPase"/>
</dbReference>
<dbReference type="RefSeq" id="WP_394300573.1">
    <property type="nucleotide sequence ID" value="NZ_JBHMQT010000013.1"/>
</dbReference>
<comment type="similarity">
    <text evidence="1">Belongs to the GSP E family.</text>
</comment>
<keyword evidence="4" id="KW-1185">Reference proteome</keyword>
<accession>A0ABV6U1N0</accession>
<dbReference type="SUPFAM" id="SSF52540">
    <property type="entry name" value="P-loop containing nucleoside triphosphate hydrolases"/>
    <property type="match status" value="1"/>
</dbReference>
<dbReference type="Proteomes" id="UP001589870">
    <property type="component" value="Unassembled WGS sequence"/>
</dbReference>
<name>A0ABV6U1N0_9ACTN</name>
<dbReference type="PANTHER" id="PTHR30486:SF6">
    <property type="entry name" value="TYPE IV PILUS RETRACTATION ATPASE PILT"/>
    <property type="match status" value="1"/>
</dbReference>
<evidence type="ECO:0000256" key="1">
    <source>
        <dbReference type="ARBA" id="ARBA00006611"/>
    </source>
</evidence>
<dbReference type="InterPro" id="IPR001482">
    <property type="entry name" value="T2SS/T4SS_dom"/>
</dbReference>
<dbReference type="EMBL" id="JBHMQT010000013">
    <property type="protein sequence ID" value="MFC0862359.1"/>
    <property type="molecule type" value="Genomic_DNA"/>
</dbReference>
<dbReference type="Gene3D" id="3.30.450.380">
    <property type="match status" value="1"/>
</dbReference>
<dbReference type="Gene3D" id="3.40.50.300">
    <property type="entry name" value="P-loop containing nucleotide triphosphate hydrolases"/>
    <property type="match status" value="1"/>
</dbReference>
<dbReference type="PANTHER" id="PTHR30486">
    <property type="entry name" value="TWITCHING MOTILITY PROTEIN PILT"/>
    <property type="match status" value="1"/>
</dbReference>
<sequence length="461" mass="50040">MNEHPLWLVEDPGAATVAWPAVPRNRAVSPVPGFPEPTADDLDDVTFRTAVDEISARVAEALEAVATREEAVQVIRTETTAWARERLTGGIVISPRTHARLVRAVEDERYGLGALEPLIADPAVQNIDINGCRETWITYADGSKVRGPAVAGSDEELVQRIRMWGIHGGQTSREFSTATPLLNAALKERVRLAAVMAVTPRPHVSIRCHRHVDVTLADLVGLGTLDPGLAAFLAAAVRARKDILVAGSVNAGKTTLLRALAAEIDPDERIATLESEYELYLDQLPHRHRDVVAIESRQANSEGHGEITLDAAIKHSLRLNPVRIIVGEVRADEAWSMLQAMNSGQEGSLCTIHANSAEEVFPRLLMLCRSGGLALSSEDIHGMVGMAVDFVVHMRRDARTNRRYVSEVLEVLPPADTPMPARNHVYRPGGPDGRAVPATSPQCIDELVAAGFDPALLWRAS</sequence>
<protein>
    <submittedName>
        <fullName evidence="3">CpaF family protein</fullName>
    </submittedName>
</protein>
<reference evidence="3 4" key="1">
    <citation type="submission" date="2024-09" db="EMBL/GenBank/DDBJ databases">
        <authorList>
            <person name="Sun Q."/>
            <person name="Mori K."/>
        </authorList>
    </citation>
    <scope>NUCLEOTIDE SEQUENCE [LARGE SCALE GENOMIC DNA]</scope>
    <source>
        <strain evidence="3 4">TBRC 1851</strain>
    </source>
</reference>
<evidence type="ECO:0000313" key="4">
    <source>
        <dbReference type="Proteomes" id="UP001589870"/>
    </source>
</evidence>
<proteinExistence type="inferred from homology"/>
<dbReference type="Pfam" id="PF00437">
    <property type="entry name" value="T2SSE"/>
    <property type="match status" value="1"/>
</dbReference>
<dbReference type="InterPro" id="IPR050921">
    <property type="entry name" value="T4SS_GSP_E_ATPase"/>
</dbReference>
<organism evidence="3 4">
    <name type="scientific">Sphaerimonospora cavernae</name>
    <dbReference type="NCBI Taxonomy" id="1740611"/>
    <lineage>
        <taxon>Bacteria</taxon>
        <taxon>Bacillati</taxon>
        <taxon>Actinomycetota</taxon>
        <taxon>Actinomycetes</taxon>
        <taxon>Streptosporangiales</taxon>
        <taxon>Streptosporangiaceae</taxon>
        <taxon>Sphaerimonospora</taxon>
    </lineage>
</organism>
<feature type="domain" description="Bacterial type II secretion system protein E" evidence="2">
    <location>
        <begin position="190"/>
        <end position="369"/>
    </location>
</feature>